<evidence type="ECO:0000313" key="5">
    <source>
        <dbReference type="Proteomes" id="UP001056429"/>
    </source>
</evidence>
<dbReference type="AlphaFoldDB" id="A0A9J6NY29"/>
<evidence type="ECO:0000259" key="3">
    <source>
        <dbReference type="Pfam" id="PF13539"/>
    </source>
</evidence>
<evidence type="ECO:0000313" key="4">
    <source>
        <dbReference type="EMBL" id="MCM1989171.1"/>
    </source>
</evidence>
<keyword evidence="1" id="KW-0732">Signal</keyword>
<name>A0A9J6NY29_9CLOT</name>
<protein>
    <submittedName>
        <fullName evidence="4">Amidase domain-containing protein</fullName>
    </submittedName>
</protein>
<organism evidence="4 5">
    <name type="scientific">Oceanirhabdus seepicola</name>
    <dbReference type="NCBI Taxonomy" id="2828781"/>
    <lineage>
        <taxon>Bacteria</taxon>
        <taxon>Bacillati</taxon>
        <taxon>Bacillota</taxon>
        <taxon>Clostridia</taxon>
        <taxon>Eubacteriales</taxon>
        <taxon>Clostridiaceae</taxon>
        <taxon>Oceanirhabdus</taxon>
    </lineage>
</organism>
<dbReference type="InterPro" id="IPR039561">
    <property type="entry name" value="Peptidase_M15C"/>
</dbReference>
<dbReference type="EMBL" id="JAGSOJ010000001">
    <property type="protein sequence ID" value="MCM1989171.1"/>
    <property type="molecule type" value="Genomic_DNA"/>
</dbReference>
<gene>
    <name evidence="4" type="ORF">KDK92_05415</name>
</gene>
<evidence type="ECO:0000259" key="2">
    <source>
        <dbReference type="Pfam" id="PF12671"/>
    </source>
</evidence>
<feature type="signal peptide" evidence="1">
    <location>
        <begin position="1"/>
        <end position="25"/>
    </location>
</feature>
<keyword evidence="5" id="KW-1185">Reference proteome</keyword>
<accession>A0A9J6NY29</accession>
<dbReference type="PANTHER" id="PTHR40032:SF1">
    <property type="entry name" value="EXPORTED PROTEIN"/>
    <property type="match status" value="1"/>
</dbReference>
<feature type="domain" description="Putative amidase" evidence="2">
    <location>
        <begin position="490"/>
        <end position="649"/>
    </location>
</feature>
<reference evidence="4" key="1">
    <citation type="journal article" date="2021" name="mSystems">
        <title>Bacteria and Archaea Synergistically Convert Glycine Betaine to Biogenic Methane in the Formosa Cold Seep of the South China Sea.</title>
        <authorList>
            <person name="Li L."/>
            <person name="Zhang W."/>
            <person name="Zhang S."/>
            <person name="Song L."/>
            <person name="Sun Q."/>
            <person name="Zhang H."/>
            <person name="Xiang H."/>
            <person name="Dong X."/>
        </authorList>
    </citation>
    <scope>NUCLEOTIDE SEQUENCE</scope>
    <source>
        <strain evidence="4">ZWT</strain>
    </source>
</reference>
<feature type="domain" description="Peptidase M15C" evidence="3">
    <location>
        <begin position="203"/>
        <end position="270"/>
    </location>
</feature>
<dbReference type="Gene3D" id="3.30.1380.10">
    <property type="match status" value="1"/>
</dbReference>
<dbReference type="PANTHER" id="PTHR40032">
    <property type="entry name" value="EXPORTED PROTEIN-RELATED"/>
    <property type="match status" value="1"/>
</dbReference>
<dbReference type="InterPro" id="IPR024301">
    <property type="entry name" value="Amidase_6"/>
</dbReference>
<dbReference type="GO" id="GO:0008233">
    <property type="term" value="F:peptidase activity"/>
    <property type="evidence" value="ECO:0007669"/>
    <property type="project" value="InterPro"/>
</dbReference>
<dbReference type="Pfam" id="PF13539">
    <property type="entry name" value="Peptidase_M15_4"/>
    <property type="match status" value="1"/>
</dbReference>
<dbReference type="InterPro" id="IPR009045">
    <property type="entry name" value="Zn_M74/Hedgehog-like"/>
</dbReference>
<sequence length="654" mass="76554">MSVKKLTVCITVLFLLVNTKFSVKASDESDFVNKPSINSYNVTIKQDLLALMLAYPEYIEDIECDDNGMVYLLMKSGEKILYDDKKEKNYDEKLADPDLQDMMEQRYTLEAITELMDENFDPGRFRVYSLLSEVYGGSKEQIESNLKNANIGYRYYQFNGNNKAAENLEAVMKEIKSLSEQRKDIYSYVFPANGTYNYRYISGTNRLSPHSFGIAIDLKRDNRDYWKWTSREEGEKRLVSFPKEVVEIFEKHNFIWGGKWSHFDILHFEYRPEIILKARYFGDKYKNGEAWYNGAPIEEDIVKDYIEKINKAFESKKELTTNTNFNEDVANYINQIFKNRNKAILNRDLEGIESFYDTKTKYGVWAYEYEKKKVNYIHNWEQKQGVKFNDISSIVMIKKIKGNEEKYTVSLVCSTEYKYVYENLREVNKARIGTTHFMNIMKKDDKWVITKEWYKDPFADSLNLENLKGNSIKEFITSQSSRDFSDIGERRQNAVEYARRYCGAASEEKYGFKYNKEYRNYNPKGGDCANFASQVLFEGGKFSKNRAWNYNKGGATGAWLNSGKFKNYMIYNGRASLIAYGDYEKVYKAAYKLLPGDFVAYEKKGKVTHISVVTGADSKGYSLVTCHNTDRDNVPWDLGWNNKKIKFWLVRVNY</sequence>
<reference evidence="4" key="2">
    <citation type="submission" date="2021-04" db="EMBL/GenBank/DDBJ databases">
        <authorList>
            <person name="Dong X."/>
        </authorList>
    </citation>
    <scope>NUCLEOTIDE SEQUENCE</scope>
    <source>
        <strain evidence="4">ZWT</strain>
    </source>
</reference>
<proteinExistence type="predicted"/>
<dbReference type="Pfam" id="PF12671">
    <property type="entry name" value="Amidase_6"/>
    <property type="match status" value="1"/>
</dbReference>
<dbReference type="SUPFAM" id="SSF55166">
    <property type="entry name" value="Hedgehog/DD-peptidase"/>
    <property type="match status" value="1"/>
</dbReference>
<dbReference type="Proteomes" id="UP001056429">
    <property type="component" value="Unassembled WGS sequence"/>
</dbReference>
<feature type="chain" id="PRO_5039910805" evidence="1">
    <location>
        <begin position="26"/>
        <end position="654"/>
    </location>
</feature>
<evidence type="ECO:0000256" key="1">
    <source>
        <dbReference type="SAM" id="SignalP"/>
    </source>
</evidence>
<comment type="caution">
    <text evidence="4">The sequence shown here is derived from an EMBL/GenBank/DDBJ whole genome shotgun (WGS) entry which is preliminary data.</text>
</comment>